<dbReference type="InterPro" id="IPR040086">
    <property type="entry name" value="MJ0683-like"/>
</dbReference>
<evidence type="ECO:0000256" key="2">
    <source>
        <dbReference type="ARBA" id="ARBA00023004"/>
    </source>
</evidence>
<accession>A0A1M7GLA7</accession>
<dbReference type="EMBL" id="FRCB01000005">
    <property type="protein sequence ID" value="SHM16659.1"/>
    <property type="molecule type" value="Genomic_DNA"/>
</dbReference>
<dbReference type="SFLD" id="SFLDG01084">
    <property type="entry name" value="Uncharacterised_Radical_SAM_Su"/>
    <property type="match status" value="1"/>
</dbReference>
<dbReference type="NCBIfam" id="NF033668">
    <property type="entry name" value="rSAM_PA0069"/>
    <property type="match status" value="1"/>
</dbReference>
<dbReference type="AlphaFoldDB" id="A0A1M7GLA7"/>
<dbReference type="GO" id="GO:0016829">
    <property type="term" value="F:lyase activity"/>
    <property type="evidence" value="ECO:0007669"/>
    <property type="project" value="UniProtKB-KW"/>
</dbReference>
<dbReference type="Gene3D" id="3.80.30.30">
    <property type="match status" value="1"/>
</dbReference>
<keyword evidence="5" id="KW-0456">Lyase</keyword>
<name>A0A1M7GLA7_9RHOB</name>
<dbReference type="PROSITE" id="PS51918">
    <property type="entry name" value="RADICAL_SAM"/>
    <property type="match status" value="1"/>
</dbReference>
<gene>
    <name evidence="5" type="ORF">SAMN05443432_10552</name>
</gene>
<feature type="domain" description="Radical SAM core" evidence="4">
    <location>
        <begin position="91"/>
        <end position="328"/>
    </location>
</feature>
<dbReference type="PANTHER" id="PTHR43432:SF3">
    <property type="entry name" value="SLR0285 PROTEIN"/>
    <property type="match status" value="1"/>
</dbReference>
<dbReference type="GO" id="GO:0051536">
    <property type="term" value="F:iron-sulfur cluster binding"/>
    <property type="evidence" value="ECO:0007669"/>
    <property type="project" value="UniProtKB-KW"/>
</dbReference>
<keyword evidence="1" id="KW-0479">Metal-binding</keyword>
<evidence type="ECO:0000256" key="1">
    <source>
        <dbReference type="ARBA" id="ARBA00022723"/>
    </source>
</evidence>
<sequence>MKTCHELYAVVANVPHMFHFWAMERETSINPGRRVVGRGATDNAAGRHERHVRVFDSDGWEPRAQDEDTPVLRTDIRAELPRRIITYNRSPDLPFDRSINPYRGCEHGCVYCFARPSHAWLGLSPGLDFETRLVARPEAPRVLVQELRSRSYKVAPIAIGTNTDPYQPIEKEQRITRACLEVLADCGHPVAIVTRGTLIERDIDILSVMAARGLVRVGVSVTTLDAGLARRMEPRAPSPKRRLATISRLSAAGIPVRIMAAPMVPGLSDHELEAILQAGGQAGAQAATWIMLRLPLEVAPMFRHWLEAQYPDRAARVMGLVREMHGGRDYDPAWGRRMRGTGPYAQMVAQRFRVAARRLGLDRPQPELRCDLFRPPERPGDQLTLF</sequence>
<keyword evidence="2" id="KW-0408">Iron</keyword>
<dbReference type="InterPro" id="IPR007197">
    <property type="entry name" value="rSAM"/>
</dbReference>
<dbReference type="CDD" id="cd01335">
    <property type="entry name" value="Radical_SAM"/>
    <property type="match status" value="1"/>
</dbReference>
<dbReference type="InterPro" id="IPR058240">
    <property type="entry name" value="rSAM_sf"/>
</dbReference>
<dbReference type="PANTHER" id="PTHR43432">
    <property type="entry name" value="SLR0285 PROTEIN"/>
    <property type="match status" value="1"/>
</dbReference>
<evidence type="ECO:0000313" key="6">
    <source>
        <dbReference type="Proteomes" id="UP000322545"/>
    </source>
</evidence>
<reference evidence="5 6" key="1">
    <citation type="submission" date="2016-11" db="EMBL/GenBank/DDBJ databases">
        <authorList>
            <person name="Varghese N."/>
            <person name="Submissions S."/>
        </authorList>
    </citation>
    <scope>NUCLEOTIDE SEQUENCE [LARGE SCALE GENOMIC DNA]</scope>
    <source>
        <strain evidence="5 6">DSM 28249</strain>
    </source>
</reference>
<evidence type="ECO:0000313" key="5">
    <source>
        <dbReference type="EMBL" id="SHM16659.1"/>
    </source>
</evidence>
<keyword evidence="6" id="KW-1185">Reference proteome</keyword>
<evidence type="ECO:0000256" key="3">
    <source>
        <dbReference type="ARBA" id="ARBA00023014"/>
    </source>
</evidence>
<dbReference type="Proteomes" id="UP000322545">
    <property type="component" value="Unassembled WGS sequence"/>
</dbReference>
<dbReference type="SFLD" id="SFLDS00029">
    <property type="entry name" value="Radical_SAM"/>
    <property type="match status" value="1"/>
</dbReference>
<dbReference type="SUPFAM" id="SSF102114">
    <property type="entry name" value="Radical SAM enzymes"/>
    <property type="match status" value="1"/>
</dbReference>
<keyword evidence="3" id="KW-0411">Iron-sulfur</keyword>
<protein>
    <submittedName>
        <fullName evidence="5">DNA repair photolyase</fullName>
    </submittedName>
</protein>
<proteinExistence type="predicted"/>
<dbReference type="InterPro" id="IPR006638">
    <property type="entry name" value="Elp3/MiaA/NifB-like_rSAM"/>
</dbReference>
<evidence type="ECO:0000259" key="4">
    <source>
        <dbReference type="PROSITE" id="PS51918"/>
    </source>
</evidence>
<dbReference type="Pfam" id="PF04055">
    <property type="entry name" value="Radical_SAM"/>
    <property type="match status" value="1"/>
</dbReference>
<organism evidence="5 6">
    <name type="scientific">Roseovarius litoreus</name>
    <dbReference type="NCBI Taxonomy" id="1155722"/>
    <lineage>
        <taxon>Bacteria</taxon>
        <taxon>Pseudomonadati</taxon>
        <taxon>Pseudomonadota</taxon>
        <taxon>Alphaproteobacteria</taxon>
        <taxon>Rhodobacterales</taxon>
        <taxon>Roseobacteraceae</taxon>
        <taxon>Roseovarius</taxon>
    </lineage>
</organism>
<dbReference type="GO" id="GO:0046872">
    <property type="term" value="F:metal ion binding"/>
    <property type="evidence" value="ECO:0007669"/>
    <property type="project" value="UniProtKB-KW"/>
</dbReference>
<dbReference type="SMART" id="SM00729">
    <property type="entry name" value="Elp3"/>
    <property type="match status" value="1"/>
</dbReference>